<dbReference type="Gene3D" id="3.30.300.20">
    <property type="match status" value="1"/>
</dbReference>
<dbReference type="InterPro" id="IPR019904">
    <property type="entry name" value="Peroxiredoxin_OsmC"/>
</dbReference>
<dbReference type="Pfam" id="PF02566">
    <property type="entry name" value="OsmC"/>
    <property type="match status" value="1"/>
</dbReference>
<dbReference type="EMBL" id="CP013979">
    <property type="protein sequence ID" value="ANJ27447.1"/>
    <property type="molecule type" value="Genomic_DNA"/>
</dbReference>
<dbReference type="OrthoDB" id="9807532at2"/>
<evidence type="ECO:0000313" key="2">
    <source>
        <dbReference type="EMBL" id="ANJ27447.1"/>
    </source>
</evidence>
<dbReference type="PANTHER" id="PTHR42830:SF1">
    <property type="entry name" value="OSMOTICALLY INDUCIBLE FAMILY PROTEIN"/>
    <property type="match status" value="1"/>
</dbReference>
<dbReference type="SUPFAM" id="SSF82784">
    <property type="entry name" value="OsmC-like"/>
    <property type="match status" value="1"/>
</dbReference>
<dbReference type="InterPro" id="IPR003718">
    <property type="entry name" value="OsmC/Ohr_fam"/>
</dbReference>
<dbReference type="STRING" id="453304.ATC03_12745"/>
<keyword evidence="3" id="KW-1185">Reference proteome</keyword>
<dbReference type="PANTHER" id="PTHR42830">
    <property type="entry name" value="OSMOTICALLY INDUCIBLE FAMILY PROTEIN"/>
    <property type="match status" value="1"/>
</dbReference>
<accession>A0A191WGU7</accession>
<evidence type="ECO:0000313" key="3">
    <source>
        <dbReference type="Proteomes" id="UP000078437"/>
    </source>
</evidence>
<reference evidence="2 3" key="1">
    <citation type="journal article" date="2016" name="Int. J. Syst. Evol. Microbiol.">
        <title>Agromyces aureus sp. nov., isolated from the rhizosphere of Salix caprea L. grown in a heavy-metal-contaminated soil.</title>
        <authorList>
            <person name="Corretto E."/>
            <person name="Antonielli L."/>
            <person name="Sessitsch A."/>
            <person name="Compant S."/>
            <person name="Gorfer M."/>
            <person name="Kuffner M."/>
            <person name="Brader G."/>
        </authorList>
    </citation>
    <scope>NUCLEOTIDE SEQUENCE [LARGE SCALE GENOMIC DNA]</scope>
    <source>
        <strain evidence="2 3">AR33</strain>
    </source>
</reference>
<dbReference type="NCBIfam" id="TIGR03562">
    <property type="entry name" value="osmo_induc_OsmC"/>
    <property type="match status" value="1"/>
</dbReference>
<dbReference type="AlphaFoldDB" id="A0A191WGU7"/>
<dbReference type="Proteomes" id="UP000078437">
    <property type="component" value="Chromosome"/>
</dbReference>
<dbReference type="InterPro" id="IPR052707">
    <property type="entry name" value="OsmC_Ohr_Peroxiredoxin"/>
</dbReference>
<protein>
    <submittedName>
        <fullName evidence="2">Peroxiredoxin</fullName>
    </submittedName>
</protein>
<reference evidence="3" key="2">
    <citation type="submission" date="2016-01" db="EMBL/GenBank/DDBJ databases">
        <title>Complete genome sequence of Agromyces aureus AR33T and comparison with related organisms.</title>
        <authorList>
            <person name="Corretto E."/>
            <person name="Antonielli L."/>
            <person name="Sessitsch A."/>
            <person name="Brader G."/>
        </authorList>
    </citation>
    <scope>NUCLEOTIDE SEQUENCE [LARGE SCALE GENOMIC DNA]</scope>
    <source>
        <strain evidence="3">AR33</strain>
    </source>
</reference>
<dbReference type="KEGG" id="agy:ATC03_12745"/>
<feature type="compositionally biased region" description="Polar residues" evidence="1">
    <location>
        <begin position="1"/>
        <end position="12"/>
    </location>
</feature>
<dbReference type="RefSeq" id="WP_067877685.1">
    <property type="nucleotide sequence ID" value="NZ_CP013979.1"/>
</dbReference>
<dbReference type="InterPro" id="IPR015946">
    <property type="entry name" value="KH_dom-like_a/b"/>
</dbReference>
<proteinExistence type="predicted"/>
<evidence type="ECO:0000256" key="1">
    <source>
        <dbReference type="SAM" id="MobiDB-lite"/>
    </source>
</evidence>
<organism evidence="2 3">
    <name type="scientific">Agromyces aureus</name>
    <dbReference type="NCBI Taxonomy" id="453304"/>
    <lineage>
        <taxon>Bacteria</taxon>
        <taxon>Bacillati</taxon>
        <taxon>Actinomycetota</taxon>
        <taxon>Actinomycetes</taxon>
        <taxon>Micrococcales</taxon>
        <taxon>Microbacteriaceae</taxon>
        <taxon>Agromyces</taxon>
    </lineage>
</organism>
<gene>
    <name evidence="2" type="ORF">ATC03_12745</name>
</gene>
<name>A0A191WGU7_9MICO</name>
<dbReference type="GO" id="GO:0006979">
    <property type="term" value="P:response to oxidative stress"/>
    <property type="evidence" value="ECO:0007669"/>
    <property type="project" value="InterPro"/>
</dbReference>
<dbReference type="InterPro" id="IPR036102">
    <property type="entry name" value="OsmC/Ohrsf"/>
</dbReference>
<feature type="region of interest" description="Disordered" evidence="1">
    <location>
        <begin position="1"/>
        <end position="26"/>
    </location>
</feature>
<dbReference type="GO" id="GO:0004601">
    <property type="term" value="F:peroxidase activity"/>
    <property type="evidence" value="ECO:0007669"/>
    <property type="project" value="InterPro"/>
</dbReference>
<sequence length="141" mass="14346">MAVTSESTTVWTGTLADGSGTTKLDSSGVAEFPVNWRARSEGEAGTTNPEELLGAAHSSCYSMALAHALTGAGHAPESIQTTAAVTFEAGRGVLGSHLLVSARVPGLTEAEFETFAEDAKANCPISKALAGIPITIEAELA</sequence>